<feature type="region of interest" description="Disordered" evidence="4">
    <location>
        <begin position="482"/>
        <end position="508"/>
    </location>
</feature>
<feature type="repeat" description="PPR" evidence="3">
    <location>
        <begin position="294"/>
        <end position="328"/>
    </location>
</feature>
<protein>
    <recommendedName>
        <fullName evidence="7">Pentatricopeptide repeat-containing protein</fullName>
    </recommendedName>
</protein>
<dbReference type="PROSITE" id="PS51375">
    <property type="entry name" value="PPR"/>
    <property type="match status" value="4"/>
</dbReference>
<dbReference type="Gene3D" id="1.25.40.10">
    <property type="entry name" value="Tetratricopeptide repeat domain"/>
    <property type="match status" value="2"/>
</dbReference>
<dbReference type="Pfam" id="PF01535">
    <property type="entry name" value="PPR"/>
    <property type="match status" value="1"/>
</dbReference>
<evidence type="ECO:0000256" key="1">
    <source>
        <dbReference type="ARBA" id="ARBA00007626"/>
    </source>
</evidence>
<dbReference type="Pfam" id="PF13812">
    <property type="entry name" value="PPR_3"/>
    <property type="match status" value="1"/>
</dbReference>
<evidence type="ECO:0000313" key="6">
    <source>
        <dbReference type="Proteomes" id="UP000796880"/>
    </source>
</evidence>
<accession>A0A8K0H7R7</accession>
<evidence type="ECO:0000313" key="5">
    <source>
        <dbReference type="EMBL" id="KAF3447417.1"/>
    </source>
</evidence>
<dbReference type="Proteomes" id="UP000796880">
    <property type="component" value="Unassembled WGS sequence"/>
</dbReference>
<evidence type="ECO:0000256" key="4">
    <source>
        <dbReference type="SAM" id="MobiDB-lite"/>
    </source>
</evidence>
<dbReference type="OrthoDB" id="185373at2759"/>
<feature type="repeat" description="PPR" evidence="3">
    <location>
        <begin position="364"/>
        <end position="398"/>
    </location>
</feature>
<evidence type="ECO:0000256" key="2">
    <source>
        <dbReference type="ARBA" id="ARBA00022737"/>
    </source>
</evidence>
<feature type="repeat" description="PPR" evidence="3">
    <location>
        <begin position="329"/>
        <end position="363"/>
    </location>
</feature>
<dbReference type="PANTHER" id="PTHR47936:SF3">
    <property type="entry name" value="PENTACOTRIPEPTIDE-REPEAT REGION OF PRORP DOMAIN-CONTAINING PROTEIN"/>
    <property type="match status" value="1"/>
</dbReference>
<name>A0A8K0H7R7_9ROSA</name>
<dbReference type="NCBIfam" id="TIGR00756">
    <property type="entry name" value="PPR"/>
    <property type="match status" value="3"/>
</dbReference>
<dbReference type="InterPro" id="IPR011990">
    <property type="entry name" value="TPR-like_helical_dom_sf"/>
</dbReference>
<dbReference type="PANTHER" id="PTHR47936">
    <property type="entry name" value="PPR_LONG DOMAIN-CONTAINING PROTEIN"/>
    <property type="match status" value="1"/>
</dbReference>
<dbReference type="AlphaFoldDB" id="A0A8K0H7R7"/>
<dbReference type="EMBL" id="VOIH02000005">
    <property type="protein sequence ID" value="KAF3447417.1"/>
    <property type="molecule type" value="Genomic_DNA"/>
</dbReference>
<evidence type="ECO:0000256" key="3">
    <source>
        <dbReference type="PROSITE-ProRule" id="PRU00708"/>
    </source>
</evidence>
<keyword evidence="6" id="KW-1185">Reference proteome</keyword>
<keyword evidence="2" id="KW-0677">Repeat</keyword>
<reference evidence="5" key="1">
    <citation type="submission" date="2020-03" db="EMBL/GenBank/DDBJ databases">
        <title>A high-quality chromosome-level genome assembly of a woody plant with both climbing and erect habits, Rhamnella rubrinervis.</title>
        <authorList>
            <person name="Lu Z."/>
            <person name="Yang Y."/>
            <person name="Zhu X."/>
            <person name="Sun Y."/>
        </authorList>
    </citation>
    <scope>NUCLEOTIDE SEQUENCE</scope>
    <source>
        <strain evidence="5">BYM</strain>
        <tissue evidence="5">Leaf</tissue>
    </source>
</reference>
<feature type="compositionally biased region" description="Polar residues" evidence="4">
    <location>
        <begin position="483"/>
        <end position="508"/>
    </location>
</feature>
<feature type="repeat" description="PPR" evidence="3">
    <location>
        <begin position="434"/>
        <end position="468"/>
    </location>
</feature>
<dbReference type="Pfam" id="PF13041">
    <property type="entry name" value="PPR_2"/>
    <property type="match status" value="1"/>
</dbReference>
<sequence length="508" mass="57227">MAIQNLHNKFRYLLNPSNPNSIVSQTPQLYISLACLPKNIVSLIPTSAIFFNFNHFHSKTASIPLYSLISSTGYSPSLVNLRWFKPYCHGGFQSLSTSSSIVSTSSTPLAENSWIRNHDVDGIRWNASPKQVSDLVEMIRKGENDLESKLDSFNVSLSVASIIQVFGVLNCEKVSALRFFDWIRSSQPNLRGNYDICSLVIDNCGRLNDFEAMLCILNEFRQRGIRLTQKAFGFLSVLILTKPLIMDSVRQVVIVLNEVGGSCGVSGIRSLIEMFSVLGSFEMAKYVIQITEKKVSYYNIIIKEKCRRSDFIGARAILDEMWRVGCVPRVNTYNYVLGNLCKNEESSEANELLKEMQEKNCPPDDLTFEILVCQSCKLCKLDYAIKLLDGMVSRGLEPRLTTHATIVKAYFYSKRYEEAYNYVVYSSVKHKCSSNTIYSLLLSLHQKKGNLVTALSILSEMTKKGLRPNSAVYRRLLKKSSDARQQNSARNLENGFSSLSSHSAIKEG</sequence>
<proteinExistence type="inferred from homology"/>
<dbReference type="InterPro" id="IPR002885">
    <property type="entry name" value="PPR_rpt"/>
</dbReference>
<evidence type="ECO:0008006" key="7">
    <source>
        <dbReference type="Google" id="ProtNLM"/>
    </source>
</evidence>
<comment type="similarity">
    <text evidence="1">Belongs to the PPR family. P subfamily.</text>
</comment>
<comment type="caution">
    <text evidence="5">The sequence shown here is derived from an EMBL/GenBank/DDBJ whole genome shotgun (WGS) entry which is preliminary data.</text>
</comment>
<organism evidence="5 6">
    <name type="scientific">Rhamnella rubrinervis</name>
    <dbReference type="NCBI Taxonomy" id="2594499"/>
    <lineage>
        <taxon>Eukaryota</taxon>
        <taxon>Viridiplantae</taxon>
        <taxon>Streptophyta</taxon>
        <taxon>Embryophyta</taxon>
        <taxon>Tracheophyta</taxon>
        <taxon>Spermatophyta</taxon>
        <taxon>Magnoliopsida</taxon>
        <taxon>eudicotyledons</taxon>
        <taxon>Gunneridae</taxon>
        <taxon>Pentapetalae</taxon>
        <taxon>rosids</taxon>
        <taxon>fabids</taxon>
        <taxon>Rosales</taxon>
        <taxon>Rhamnaceae</taxon>
        <taxon>rhamnoid group</taxon>
        <taxon>Rhamneae</taxon>
        <taxon>Rhamnella</taxon>
    </lineage>
</organism>
<gene>
    <name evidence="5" type="ORF">FNV43_RR12603</name>
</gene>